<comment type="caution">
    <text evidence="1">The sequence shown here is derived from an EMBL/GenBank/DDBJ whole genome shotgun (WGS) entry which is preliminary data.</text>
</comment>
<accession>A0ABV0ZL51</accession>
<keyword evidence="2" id="KW-1185">Reference proteome</keyword>
<organism evidence="1 2">
    <name type="scientific">Ameca splendens</name>
    <dbReference type="NCBI Taxonomy" id="208324"/>
    <lineage>
        <taxon>Eukaryota</taxon>
        <taxon>Metazoa</taxon>
        <taxon>Chordata</taxon>
        <taxon>Craniata</taxon>
        <taxon>Vertebrata</taxon>
        <taxon>Euteleostomi</taxon>
        <taxon>Actinopterygii</taxon>
        <taxon>Neopterygii</taxon>
        <taxon>Teleostei</taxon>
        <taxon>Neoteleostei</taxon>
        <taxon>Acanthomorphata</taxon>
        <taxon>Ovalentaria</taxon>
        <taxon>Atherinomorphae</taxon>
        <taxon>Cyprinodontiformes</taxon>
        <taxon>Goodeidae</taxon>
        <taxon>Ameca</taxon>
    </lineage>
</organism>
<protein>
    <submittedName>
        <fullName evidence="1">Uncharacterized protein</fullName>
    </submittedName>
</protein>
<name>A0ABV0ZL51_9TELE</name>
<evidence type="ECO:0000313" key="2">
    <source>
        <dbReference type="Proteomes" id="UP001469553"/>
    </source>
</evidence>
<gene>
    <name evidence="1" type="ORF">AMECASPLE_013486</name>
</gene>
<sequence length="79" mass="9037">MEPGRSETETAKHSAKEVLAIRPLLLQMIIKMRNTCRTQRRSPQQHLVVEEETSPGLALFLAVAHFWRGRSSKLRLPTT</sequence>
<reference evidence="1 2" key="1">
    <citation type="submission" date="2021-06" db="EMBL/GenBank/DDBJ databases">
        <authorList>
            <person name="Palmer J.M."/>
        </authorList>
    </citation>
    <scope>NUCLEOTIDE SEQUENCE [LARGE SCALE GENOMIC DNA]</scope>
    <source>
        <strain evidence="1 2">AS_MEX2019</strain>
        <tissue evidence="1">Muscle</tissue>
    </source>
</reference>
<proteinExistence type="predicted"/>
<evidence type="ECO:0000313" key="1">
    <source>
        <dbReference type="EMBL" id="MEQ2306969.1"/>
    </source>
</evidence>
<dbReference type="Proteomes" id="UP001469553">
    <property type="component" value="Unassembled WGS sequence"/>
</dbReference>
<dbReference type="EMBL" id="JAHRIP010066715">
    <property type="protein sequence ID" value="MEQ2306969.1"/>
    <property type="molecule type" value="Genomic_DNA"/>
</dbReference>